<proteinExistence type="inferred from homology"/>
<dbReference type="EMBL" id="FRAE01000051">
    <property type="protein sequence ID" value="SHK26396.1"/>
    <property type="molecule type" value="Genomic_DNA"/>
</dbReference>
<dbReference type="PRINTS" id="PR00471">
    <property type="entry name" value="ACETATEKNASE"/>
</dbReference>
<evidence type="ECO:0000256" key="2">
    <source>
        <dbReference type="ARBA" id="ARBA00008748"/>
    </source>
</evidence>
<dbReference type="RefSeq" id="WP_072889584.1">
    <property type="nucleotide sequence ID" value="NZ_FRAE01000051.1"/>
</dbReference>
<accession>A0A1M6R1X9</accession>
<dbReference type="AlphaFoldDB" id="A0A1M6R1X9"/>
<evidence type="ECO:0000256" key="3">
    <source>
        <dbReference type="ARBA" id="ARBA00022490"/>
    </source>
</evidence>
<keyword evidence="7 9" id="KW-0067">ATP-binding</keyword>
<evidence type="ECO:0000256" key="7">
    <source>
        <dbReference type="ARBA" id="ARBA00022840"/>
    </source>
</evidence>
<dbReference type="GO" id="GO:0047761">
    <property type="term" value="F:butyrate kinase activity"/>
    <property type="evidence" value="ECO:0007669"/>
    <property type="project" value="UniProtKB-UniRule"/>
</dbReference>
<dbReference type="InterPro" id="IPR023865">
    <property type="entry name" value="Aliphatic_acid_kinase_CS"/>
</dbReference>
<evidence type="ECO:0000313" key="12">
    <source>
        <dbReference type="Proteomes" id="UP000242497"/>
    </source>
</evidence>
<evidence type="ECO:0000256" key="4">
    <source>
        <dbReference type="ARBA" id="ARBA00022679"/>
    </source>
</evidence>
<dbReference type="PROSITE" id="PS01075">
    <property type="entry name" value="ACETATE_KINASE_1"/>
    <property type="match status" value="1"/>
</dbReference>
<dbReference type="OrthoDB" id="9771859at2"/>
<dbReference type="GO" id="GO:0005524">
    <property type="term" value="F:ATP binding"/>
    <property type="evidence" value="ECO:0007669"/>
    <property type="project" value="UniProtKB-KW"/>
</dbReference>
<dbReference type="GO" id="GO:0008776">
    <property type="term" value="F:acetate kinase activity"/>
    <property type="evidence" value="ECO:0007669"/>
    <property type="project" value="TreeGrafter"/>
</dbReference>
<reference evidence="12" key="1">
    <citation type="submission" date="2016-11" db="EMBL/GenBank/DDBJ databases">
        <authorList>
            <person name="Varghese N."/>
            <person name="Submissions S."/>
        </authorList>
    </citation>
    <scope>NUCLEOTIDE SEQUENCE [LARGE SCALE GENOMIC DNA]</scope>
    <source>
        <strain evidence="12">DSM 15518</strain>
    </source>
</reference>
<dbReference type="GO" id="GO:0005737">
    <property type="term" value="C:cytoplasm"/>
    <property type="evidence" value="ECO:0007669"/>
    <property type="project" value="UniProtKB-SubCell"/>
</dbReference>
<evidence type="ECO:0000256" key="8">
    <source>
        <dbReference type="ARBA" id="ARBA00048596"/>
    </source>
</evidence>
<name>A0A1M6R1X9_9FIRM</name>
<dbReference type="Proteomes" id="UP000242497">
    <property type="component" value="Unassembled WGS sequence"/>
</dbReference>
<keyword evidence="6 9" id="KW-0418">Kinase</keyword>
<dbReference type="NCBIfam" id="NF002834">
    <property type="entry name" value="PRK03011.1-5"/>
    <property type="match status" value="1"/>
</dbReference>
<sequence length="361" mass="39753">MSRDYILVINPGSTSTKVALFKGYENVVQKNLTHPSDELEKYEKISDQFKMRKEMIIDWMKQEGYKADELIAVVGRGGLLRPMPGGTYKVTEKMIEDLKIGIQGEHASNLGGIIAKSIADEHNIESFIVDPVAVDEFEDIARISGIPEIERKSLGHALNIKAVGRRVANRLGKKFEDINMVVAHLGGGISVAPLNKGKTVDYNNANEMGPFSPERTGGLPVGDLAKMCFSGKYTYKEIKSKLRGKGGLVGYLGTNDAREVVKRIETGDEKAKLIFEAMGYQVAKEIGSMAAVLKGEVEAVVITGGLAYSDYLTNYIKEMIDFIAPVIVEPGEDEMRALNEGALRVINNEETPKIYENEVKF</sequence>
<dbReference type="SUPFAM" id="SSF53067">
    <property type="entry name" value="Actin-like ATPase domain"/>
    <property type="match status" value="2"/>
</dbReference>
<comment type="catalytic activity">
    <reaction evidence="8 9">
        <text>butanoate + ATP = butanoyl phosphate + ADP</text>
        <dbReference type="Rhea" id="RHEA:13585"/>
        <dbReference type="ChEBI" id="CHEBI:17968"/>
        <dbReference type="ChEBI" id="CHEBI:30616"/>
        <dbReference type="ChEBI" id="CHEBI:58079"/>
        <dbReference type="ChEBI" id="CHEBI:456216"/>
        <dbReference type="EC" id="2.7.2.7"/>
    </reaction>
</comment>
<comment type="similarity">
    <text evidence="2 9 10">Belongs to the acetokinase family.</text>
</comment>
<evidence type="ECO:0000256" key="6">
    <source>
        <dbReference type="ARBA" id="ARBA00022777"/>
    </source>
</evidence>
<organism evidence="11 12">
    <name type="scientific">Tepidibacter formicigenes DSM 15518</name>
    <dbReference type="NCBI Taxonomy" id="1123349"/>
    <lineage>
        <taxon>Bacteria</taxon>
        <taxon>Bacillati</taxon>
        <taxon>Bacillota</taxon>
        <taxon>Clostridia</taxon>
        <taxon>Peptostreptococcales</taxon>
        <taxon>Peptostreptococcaceae</taxon>
        <taxon>Tepidibacter</taxon>
    </lineage>
</organism>
<dbReference type="NCBIfam" id="TIGR02707">
    <property type="entry name" value="butyr_kinase"/>
    <property type="match status" value="1"/>
</dbReference>
<dbReference type="InterPro" id="IPR000890">
    <property type="entry name" value="Aliphatic_acid_kin_short-chain"/>
</dbReference>
<keyword evidence="3 9" id="KW-0963">Cytoplasm</keyword>
<gene>
    <name evidence="9" type="primary">buk</name>
    <name evidence="11" type="ORF">SAMN02744037_02007</name>
</gene>
<dbReference type="GO" id="GO:0006083">
    <property type="term" value="P:acetate metabolic process"/>
    <property type="evidence" value="ECO:0007669"/>
    <property type="project" value="TreeGrafter"/>
</dbReference>
<keyword evidence="12" id="KW-1185">Reference proteome</keyword>
<evidence type="ECO:0000256" key="10">
    <source>
        <dbReference type="RuleBase" id="RU003835"/>
    </source>
</evidence>
<evidence type="ECO:0000256" key="9">
    <source>
        <dbReference type="HAMAP-Rule" id="MF_00542"/>
    </source>
</evidence>
<keyword evidence="5 9" id="KW-0547">Nucleotide-binding</keyword>
<dbReference type="Gene3D" id="3.30.420.40">
    <property type="match status" value="2"/>
</dbReference>
<dbReference type="InterPro" id="IPR043129">
    <property type="entry name" value="ATPase_NBD"/>
</dbReference>
<dbReference type="STRING" id="1123349.SAMN02744037_02007"/>
<dbReference type="EC" id="2.7.2.7" evidence="9"/>
<evidence type="ECO:0000256" key="5">
    <source>
        <dbReference type="ARBA" id="ARBA00022741"/>
    </source>
</evidence>
<dbReference type="HAMAP" id="MF_00542">
    <property type="entry name" value="Butyrate_kinase"/>
    <property type="match status" value="1"/>
</dbReference>
<dbReference type="PANTHER" id="PTHR21060:SF3">
    <property type="entry name" value="BUTYRATE KINASE 2-RELATED"/>
    <property type="match status" value="1"/>
</dbReference>
<dbReference type="PIRSF" id="PIRSF036458">
    <property type="entry name" value="Butyrate_kin"/>
    <property type="match status" value="1"/>
</dbReference>
<dbReference type="CDD" id="cd24011">
    <property type="entry name" value="ASKHA_NBD_BK"/>
    <property type="match status" value="1"/>
</dbReference>
<dbReference type="InterPro" id="IPR011245">
    <property type="entry name" value="Butyrate_kin"/>
</dbReference>
<dbReference type="PANTHER" id="PTHR21060">
    <property type="entry name" value="ACETATE KINASE"/>
    <property type="match status" value="1"/>
</dbReference>
<evidence type="ECO:0000256" key="1">
    <source>
        <dbReference type="ARBA" id="ARBA00004496"/>
    </source>
</evidence>
<comment type="subcellular location">
    <subcellularLocation>
        <location evidence="1 9">Cytoplasm</location>
    </subcellularLocation>
</comment>
<evidence type="ECO:0000313" key="11">
    <source>
        <dbReference type="EMBL" id="SHK26396.1"/>
    </source>
</evidence>
<dbReference type="Pfam" id="PF00871">
    <property type="entry name" value="Acetate_kinase"/>
    <property type="match status" value="1"/>
</dbReference>
<keyword evidence="4 9" id="KW-0808">Transferase</keyword>
<protein>
    <recommendedName>
        <fullName evidence="9">Probable butyrate kinase</fullName>
        <shortName evidence="9">BK</shortName>
        <ecNumber evidence="9">2.7.2.7</ecNumber>
    </recommendedName>
    <alternativeName>
        <fullName evidence="9">Branched-chain carboxylic acid kinase</fullName>
    </alternativeName>
</protein>